<feature type="compositionally biased region" description="Acidic residues" evidence="1">
    <location>
        <begin position="606"/>
        <end position="616"/>
    </location>
</feature>
<dbReference type="EMBL" id="KX884626">
    <property type="protein sequence ID" value="APG79106.1"/>
    <property type="molecule type" value="Genomic_RNA"/>
</dbReference>
<feature type="region of interest" description="Disordered" evidence="1">
    <location>
        <begin position="601"/>
        <end position="622"/>
    </location>
</feature>
<name>A0A1L3KP07_9VIRU</name>
<sequence length="663" mass="74620">MRRFNSSRQGSGVGNMPKQRTHINKTENAALVPCTSGLDPVKSARIYGRVSGLQVEQLKLKEWNGFVELTDECKFGLALLAVDSPYISTNIVVPLKDISIERSVQITLLKDIRQAQIRFNSGGDVCIPMPYLDAFHYKAVAQFIHESRMVKKLISDINERNSVRDRWLPNFIESLREIEDVMNNPAYMPSDLPSLRVSRGRSGAARTIGQYILLAMCDRMVRRIKTGISLKVLLYAISLVSRLSLDGRSSIASGLLTHIALWISEGTCDDCIVKMMRFVRGQPGYEYNLQSDDSFSQYITIEGHENIDIVFGTDCEPRPITGTTGYIRRTSLRPVGGHAFLISPEAGKRICARVQLTPDYPRITIYATLRQYITLKSIIDLHARVLRAHSWDQSVRAFNAWFMERRITLSSDTNDLMDILITDLIEIRKLTPTLRATAAHLICLLMRGTLQREMIANYNARPKTERAHAFLIRFIFFTSPSHTVMQYANMLFDRFINATPEERRLEISFTIENSRHSYAVCPGEEIGEVSRYVRANCGVEDEDLSNSDHESESNLSIGSRESTSYMELPDELVHHPSARTSVRDSLLSHEEADQLISQLGLNEVGREEESDNESLDELPSGLCLDARGDSDLGRIYPNIDSLGSGSSISGLTLTSLNDNHSPF</sequence>
<evidence type="ECO:0000313" key="2">
    <source>
        <dbReference type="EMBL" id="APG79106.1"/>
    </source>
</evidence>
<evidence type="ECO:0000256" key="1">
    <source>
        <dbReference type="SAM" id="MobiDB-lite"/>
    </source>
</evidence>
<feature type="region of interest" description="Disordered" evidence="1">
    <location>
        <begin position="541"/>
        <end position="560"/>
    </location>
</feature>
<protein>
    <submittedName>
        <fullName evidence="2">Uncharacterized protein</fullName>
    </submittedName>
</protein>
<accession>A0A1L3KP07</accession>
<reference evidence="2" key="1">
    <citation type="journal article" date="2016" name="Nature">
        <title>Redefining the invertebrate RNA virosphere.</title>
        <authorList>
            <person name="Shi M."/>
            <person name="Lin X.D."/>
            <person name="Tian J.H."/>
            <person name="Chen L.J."/>
            <person name="Chen X."/>
            <person name="Li C.X."/>
            <person name="Qin X.C."/>
            <person name="Li J."/>
            <person name="Cao J.P."/>
            <person name="Eden J.S."/>
            <person name="Buchmann J."/>
            <person name="Wang W."/>
            <person name="Xu J."/>
            <person name="Holmes E.C."/>
            <person name="Zhang Y.Z."/>
        </authorList>
    </citation>
    <scope>NUCLEOTIDE SEQUENCE</scope>
    <source>
        <strain evidence="2">LCM63289</strain>
    </source>
</reference>
<proteinExistence type="predicted"/>
<organism evidence="2">
    <name type="scientific">Hubei lepidoptera virus 5</name>
    <dbReference type="NCBI Taxonomy" id="1922907"/>
    <lineage>
        <taxon>Viruses</taxon>
        <taxon>Riboviria</taxon>
    </lineage>
</organism>